<dbReference type="GO" id="GO:0005634">
    <property type="term" value="C:nucleus"/>
    <property type="evidence" value="ECO:0007669"/>
    <property type="project" value="TreeGrafter"/>
</dbReference>
<dbReference type="SUPFAM" id="SSF57701">
    <property type="entry name" value="Zn2/Cys6 DNA-binding domain"/>
    <property type="match status" value="1"/>
</dbReference>
<feature type="compositionally biased region" description="Low complexity" evidence="2">
    <location>
        <begin position="130"/>
        <end position="140"/>
    </location>
</feature>
<dbReference type="GO" id="GO:0000976">
    <property type="term" value="F:transcription cis-regulatory region binding"/>
    <property type="evidence" value="ECO:0007669"/>
    <property type="project" value="TreeGrafter"/>
</dbReference>
<accession>A0A9P9G3W2</accession>
<sequence length="577" mass="65091">MPSLKNPCSECKGKHLKCDDDIPQCNRCRTKGLQCIRPGRKRPFRHGSSAKYDAQFPETQNWVNSSAKEFRLHTGPKRPARRIAAERDTNARLTSPPTHGDNFPIDDGRDLVHIQAEAPTVLSHEPLATAASPTTPGSSTILHSAGSDGMIPSPSSVEHLSHSNPSNYRHVPTQHLPVLSQRGPSWGGILHSLEPPQDQDRPLDGVQEACLLRYYVEELSHWFDLVDPQRLFQLLVPERARKYPPLLNAIFAVSTRRMCRVATFKTPRGIVYRGQHLPNLTPGAAVEYMLKCIPVLKEFHTTRDGEARELIVTTAVVLRQFEEMDDEEDDDSTADAPADERVNFLAILNAVLRSLTSDDLVHHRELLNASYWIALRQEVYYALRRGYSPQMVEPPAEWADISPANKLIFHTSQVTKWLFEDKSETGWQRLKEQERYLDQYVVGRFAPILSRPPDRTKGEVFPTIWYASNIALTGMQHMMMAKMILVAESPFLGRGDADARAAYRRAEGDVRSLVLDVCSTAVQHLETPPALVNATLAIQLYGNYFTDPWERDALKGIVQMFKDCQAWPVPKALRALD</sequence>
<dbReference type="EMBL" id="JAGTJS010000036">
    <property type="protein sequence ID" value="KAH7230752.1"/>
    <property type="molecule type" value="Genomic_DNA"/>
</dbReference>
<dbReference type="PANTHER" id="PTHR37534">
    <property type="entry name" value="TRANSCRIPTIONAL ACTIVATOR PROTEIN UGA3"/>
    <property type="match status" value="1"/>
</dbReference>
<gene>
    <name evidence="4" type="ORF">B0J15DRAFT_506269</name>
</gene>
<dbReference type="GO" id="GO:0000981">
    <property type="term" value="F:DNA-binding transcription factor activity, RNA polymerase II-specific"/>
    <property type="evidence" value="ECO:0007669"/>
    <property type="project" value="InterPro"/>
</dbReference>
<dbReference type="Pfam" id="PF00172">
    <property type="entry name" value="Zn_clus"/>
    <property type="match status" value="1"/>
</dbReference>
<evidence type="ECO:0000256" key="1">
    <source>
        <dbReference type="ARBA" id="ARBA00023242"/>
    </source>
</evidence>
<feature type="compositionally biased region" description="Polar residues" evidence="2">
    <location>
        <begin position="153"/>
        <end position="165"/>
    </location>
</feature>
<name>A0A9P9G3W2_FUSSL</name>
<dbReference type="PROSITE" id="PS00463">
    <property type="entry name" value="ZN2_CY6_FUNGAL_1"/>
    <property type="match status" value="1"/>
</dbReference>
<feature type="domain" description="Zn(2)-C6 fungal-type" evidence="3">
    <location>
        <begin position="7"/>
        <end position="37"/>
    </location>
</feature>
<dbReference type="GO" id="GO:0008270">
    <property type="term" value="F:zinc ion binding"/>
    <property type="evidence" value="ECO:0007669"/>
    <property type="project" value="InterPro"/>
</dbReference>
<dbReference type="Proteomes" id="UP000736672">
    <property type="component" value="Unassembled WGS sequence"/>
</dbReference>
<dbReference type="GO" id="GO:0045944">
    <property type="term" value="P:positive regulation of transcription by RNA polymerase II"/>
    <property type="evidence" value="ECO:0007669"/>
    <property type="project" value="TreeGrafter"/>
</dbReference>
<dbReference type="CDD" id="cd00067">
    <property type="entry name" value="GAL4"/>
    <property type="match status" value="1"/>
</dbReference>
<dbReference type="AlphaFoldDB" id="A0A9P9G3W2"/>
<keyword evidence="1" id="KW-0539">Nucleus</keyword>
<evidence type="ECO:0000259" key="3">
    <source>
        <dbReference type="PROSITE" id="PS50048"/>
    </source>
</evidence>
<comment type="caution">
    <text evidence="4">The sequence shown here is derived from an EMBL/GenBank/DDBJ whole genome shotgun (WGS) entry which is preliminary data.</text>
</comment>
<feature type="region of interest" description="Disordered" evidence="2">
    <location>
        <begin position="130"/>
        <end position="165"/>
    </location>
</feature>
<evidence type="ECO:0000313" key="5">
    <source>
        <dbReference type="Proteomes" id="UP000736672"/>
    </source>
</evidence>
<dbReference type="OrthoDB" id="4525710at2759"/>
<dbReference type="PROSITE" id="PS50048">
    <property type="entry name" value="ZN2_CY6_FUNGAL_2"/>
    <property type="match status" value="1"/>
</dbReference>
<dbReference type="SMART" id="SM00066">
    <property type="entry name" value="GAL4"/>
    <property type="match status" value="1"/>
</dbReference>
<organism evidence="4 5">
    <name type="scientific">Fusarium solani</name>
    <name type="common">Filamentous fungus</name>
    <dbReference type="NCBI Taxonomy" id="169388"/>
    <lineage>
        <taxon>Eukaryota</taxon>
        <taxon>Fungi</taxon>
        <taxon>Dikarya</taxon>
        <taxon>Ascomycota</taxon>
        <taxon>Pezizomycotina</taxon>
        <taxon>Sordariomycetes</taxon>
        <taxon>Hypocreomycetidae</taxon>
        <taxon>Hypocreales</taxon>
        <taxon>Nectriaceae</taxon>
        <taxon>Fusarium</taxon>
        <taxon>Fusarium solani species complex</taxon>
    </lineage>
</organism>
<reference evidence="4" key="1">
    <citation type="journal article" date="2021" name="Nat. Commun.">
        <title>Genetic determinants of endophytism in the Arabidopsis root mycobiome.</title>
        <authorList>
            <person name="Mesny F."/>
            <person name="Miyauchi S."/>
            <person name="Thiergart T."/>
            <person name="Pickel B."/>
            <person name="Atanasova L."/>
            <person name="Karlsson M."/>
            <person name="Huettel B."/>
            <person name="Barry K.W."/>
            <person name="Haridas S."/>
            <person name="Chen C."/>
            <person name="Bauer D."/>
            <person name="Andreopoulos W."/>
            <person name="Pangilinan J."/>
            <person name="LaButti K."/>
            <person name="Riley R."/>
            <person name="Lipzen A."/>
            <person name="Clum A."/>
            <person name="Drula E."/>
            <person name="Henrissat B."/>
            <person name="Kohler A."/>
            <person name="Grigoriev I.V."/>
            <person name="Martin F.M."/>
            <person name="Hacquard S."/>
        </authorList>
    </citation>
    <scope>NUCLEOTIDE SEQUENCE</scope>
    <source>
        <strain evidence="4">FSSC 5 MPI-SDFR-AT-0091</strain>
    </source>
</reference>
<proteinExistence type="predicted"/>
<dbReference type="InterPro" id="IPR001138">
    <property type="entry name" value="Zn2Cys6_DnaBD"/>
</dbReference>
<evidence type="ECO:0000256" key="2">
    <source>
        <dbReference type="SAM" id="MobiDB-lite"/>
    </source>
</evidence>
<keyword evidence="5" id="KW-1185">Reference proteome</keyword>
<evidence type="ECO:0000313" key="4">
    <source>
        <dbReference type="EMBL" id="KAH7230752.1"/>
    </source>
</evidence>
<dbReference type="PANTHER" id="PTHR37534:SF2">
    <property type="entry name" value="N-ACETYLTRANSFERASE DOMAIN-CONTAINING PROTEIN"/>
    <property type="match status" value="1"/>
</dbReference>
<protein>
    <recommendedName>
        <fullName evidence="3">Zn(2)-C6 fungal-type domain-containing protein</fullName>
    </recommendedName>
</protein>
<dbReference type="InterPro" id="IPR036864">
    <property type="entry name" value="Zn2-C6_fun-type_DNA-bd_sf"/>
</dbReference>
<dbReference type="Gene3D" id="4.10.240.10">
    <property type="entry name" value="Zn(2)-C6 fungal-type DNA-binding domain"/>
    <property type="match status" value="1"/>
</dbReference>